<protein>
    <submittedName>
        <fullName evidence="1">Uncharacterized protein</fullName>
    </submittedName>
</protein>
<accession>A0A4Y9Y646</accession>
<comment type="caution">
    <text evidence="1">The sequence shown here is derived from an EMBL/GenBank/DDBJ whole genome shotgun (WGS) entry which is preliminary data.</text>
</comment>
<gene>
    <name evidence="1" type="ORF">EVJ58_g7253</name>
</gene>
<evidence type="ECO:0000313" key="2">
    <source>
        <dbReference type="Proteomes" id="UP000298390"/>
    </source>
</evidence>
<name>A0A4Y9Y646_9APHY</name>
<reference evidence="1 2" key="1">
    <citation type="submission" date="2019-01" db="EMBL/GenBank/DDBJ databases">
        <title>Genome sequencing of the rare red list fungi Fomitopsis rosea.</title>
        <authorList>
            <person name="Buettner E."/>
            <person name="Kellner H."/>
        </authorList>
    </citation>
    <scope>NUCLEOTIDE SEQUENCE [LARGE SCALE GENOMIC DNA]</scope>
    <source>
        <strain evidence="1 2">DSM 105464</strain>
    </source>
</reference>
<proteinExistence type="predicted"/>
<organism evidence="1 2">
    <name type="scientific">Rhodofomes roseus</name>
    <dbReference type="NCBI Taxonomy" id="34475"/>
    <lineage>
        <taxon>Eukaryota</taxon>
        <taxon>Fungi</taxon>
        <taxon>Dikarya</taxon>
        <taxon>Basidiomycota</taxon>
        <taxon>Agaricomycotina</taxon>
        <taxon>Agaricomycetes</taxon>
        <taxon>Polyporales</taxon>
        <taxon>Rhodofomes</taxon>
    </lineage>
</organism>
<dbReference type="AlphaFoldDB" id="A0A4Y9Y646"/>
<dbReference type="Proteomes" id="UP000298390">
    <property type="component" value="Unassembled WGS sequence"/>
</dbReference>
<sequence length="190" mass="20253">MRYYLPVGFEYADPPPAPRPAEAATGVNSSGAVPMVGQQGQYEPATGPYVYQPSQDLGKGYSREYPVFPDDYALDPYASYAQVQTQVPAQTSALSPIYEGGAMELSTVSGMQVCVPAAGGLEHAGFPAPLGLLAGRFAAHAVQNAILPSPDAVQVDLHRRFASRSLMFAKSFRDPSIVLVSLSMLKLLKD</sequence>
<dbReference type="EMBL" id="SEKV01000455">
    <property type="protein sequence ID" value="TFY57077.1"/>
    <property type="molecule type" value="Genomic_DNA"/>
</dbReference>
<evidence type="ECO:0000313" key="1">
    <source>
        <dbReference type="EMBL" id="TFY57077.1"/>
    </source>
</evidence>